<sequence>MKLKASVGATIRERSMVLKTIFRVCIALTISFMLAIVCIVFTPKVFTSSLETTLVLLPKNQFLEYNILTKSELLTEYQLTEVHESDESNFKQLRKELPNSRDDSVFFARMFVMQDYPLRCQYTLVGMHRTLDVAWQVTGLRCGSRKSCKEALELQICRDKKEPQHERHH</sequence>
<comment type="caution">
    <text evidence="2">The sequence shown here is derived from an EMBL/GenBank/DDBJ whole genome shotgun (WGS) entry which is preliminary data.</text>
</comment>
<name>A0ABT4YRU0_9VIBR</name>
<dbReference type="Proteomes" id="UP001210678">
    <property type="component" value="Unassembled WGS sequence"/>
</dbReference>
<reference evidence="2 3" key="1">
    <citation type="submission" date="2023-01" db="EMBL/GenBank/DDBJ databases">
        <title>Vibrio sp. KJ40-1 sp.nov, isolated from marine algae.</title>
        <authorList>
            <person name="Butt M."/>
            <person name="Kim J.M.J."/>
            <person name="Jeon C.O.C."/>
        </authorList>
    </citation>
    <scope>NUCLEOTIDE SEQUENCE [LARGE SCALE GENOMIC DNA]</scope>
    <source>
        <strain evidence="2 3">KJ40-1</strain>
    </source>
</reference>
<feature type="transmembrane region" description="Helical" evidence="1">
    <location>
        <begin position="21"/>
        <end position="42"/>
    </location>
</feature>
<evidence type="ECO:0000313" key="2">
    <source>
        <dbReference type="EMBL" id="MDB1124272.1"/>
    </source>
</evidence>
<dbReference type="EMBL" id="JAQLOI010000001">
    <property type="protein sequence ID" value="MDB1124272.1"/>
    <property type="molecule type" value="Genomic_DNA"/>
</dbReference>
<protein>
    <submittedName>
        <fullName evidence="2">Uncharacterized protein</fullName>
    </submittedName>
</protein>
<keyword evidence="1" id="KW-1133">Transmembrane helix</keyword>
<dbReference type="RefSeq" id="WP_272136430.1">
    <property type="nucleotide sequence ID" value="NZ_JAQLOI010000001.1"/>
</dbReference>
<keyword evidence="1" id="KW-0812">Transmembrane</keyword>
<evidence type="ECO:0000256" key="1">
    <source>
        <dbReference type="SAM" id="Phobius"/>
    </source>
</evidence>
<keyword evidence="3" id="KW-1185">Reference proteome</keyword>
<organism evidence="2 3">
    <name type="scientific">Vibrio algarum</name>
    <dbReference type="NCBI Taxonomy" id="3020714"/>
    <lineage>
        <taxon>Bacteria</taxon>
        <taxon>Pseudomonadati</taxon>
        <taxon>Pseudomonadota</taxon>
        <taxon>Gammaproteobacteria</taxon>
        <taxon>Vibrionales</taxon>
        <taxon>Vibrionaceae</taxon>
        <taxon>Vibrio</taxon>
    </lineage>
</organism>
<keyword evidence="1" id="KW-0472">Membrane</keyword>
<accession>A0ABT4YRU0</accession>
<proteinExistence type="predicted"/>
<gene>
    <name evidence="2" type="ORF">PGX00_11645</name>
</gene>
<evidence type="ECO:0000313" key="3">
    <source>
        <dbReference type="Proteomes" id="UP001210678"/>
    </source>
</evidence>